<accession>A0A6J1TCR2</accession>
<dbReference type="Gene3D" id="3.80.10.10">
    <property type="entry name" value="Ribonuclease Inhibitor"/>
    <property type="match status" value="1"/>
</dbReference>
<dbReference type="InterPro" id="IPR036047">
    <property type="entry name" value="F-box-like_dom_sf"/>
</dbReference>
<feature type="domain" description="F-box" evidence="1">
    <location>
        <begin position="1"/>
        <end position="44"/>
    </location>
</feature>
<organism evidence="2 3">
    <name type="scientific">Frankliniella occidentalis</name>
    <name type="common">Western flower thrips</name>
    <name type="synonym">Euthrips occidentalis</name>
    <dbReference type="NCBI Taxonomy" id="133901"/>
    <lineage>
        <taxon>Eukaryota</taxon>
        <taxon>Metazoa</taxon>
        <taxon>Ecdysozoa</taxon>
        <taxon>Arthropoda</taxon>
        <taxon>Hexapoda</taxon>
        <taxon>Insecta</taxon>
        <taxon>Pterygota</taxon>
        <taxon>Neoptera</taxon>
        <taxon>Paraneoptera</taxon>
        <taxon>Thysanoptera</taxon>
        <taxon>Terebrantia</taxon>
        <taxon>Thripoidea</taxon>
        <taxon>Thripidae</taxon>
        <taxon>Frankliniella</taxon>
    </lineage>
</organism>
<protein>
    <submittedName>
        <fullName evidence="3">Uncharacterized protein LOC113215176 isoform X1</fullName>
    </submittedName>
</protein>
<dbReference type="KEGG" id="foc:113215176"/>
<dbReference type="OrthoDB" id="9856535at2759"/>
<dbReference type="RefSeq" id="XP_026290562.1">
    <property type="nucleotide sequence ID" value="XM_026434777.2"/>
</dbReference>
<dbReference type="PROSITE" id="PS50181">
    <property type="entry name" value="FBOX"/>
    <property type="match status" value="1"/>
</dbReference>
<sequence>MDQLPDNVLVLVLQHVEVRDLFTCRLVCKRLGRLAMLPDVWRHQNLHRGSAAYSPALVSLVLRLAPRLRLLYVRLSAEKRYQWAYASTRCAVAKLRLKVGGKGATGASDAAAMICRQEMLGRLESIHIGIHIPRAIEVPTLWGTLASTSRLKSLRVIVQNLALADWTPPITAAPVLSTPVLTSSLGAFRSDLLPGLTPYASKILAGHAPTLERVVLKGGAHSMTSTTTASLLAAMPNLKVLECCNLPGLSAVAACELLEVLHLTIRTEIENRPHAAEAAKLLLRSKHLRDVRLEYAPAISSTADVGADIVLALASSGSPLEKLAITNKGCGGGHFPQMYPLMSALPRLGALRRLQVDAQADFLLLAITPTTAPALEQVDVSLSDGVCAHAWCHGDAVKTAVPANPSLHIRFKASTVVYCGENSCAEACSVGCHTVLRDRIAVNGETCFLLFSHDTATKCSLDHTTDGQLPFAMFEKEAAPRSMPTP</sequence>
<evidence type="ECO:0000313" key="3">
    <source>
        <dbReference type="RefSeq" id="XP_026290562.1"/>
    </source>
</evidence>
<gene>
    <name evidence="3" type="primary">LOC113215176</name>
</gene>
<dbReference type="Pfam" id="PF12937">
    <property type="entry name" value="F-box-like"/>
    <property type="match status" value="1"/>
</dbReference>
<reference evidence="3" key="1">
    <citation type="submission" date="2025-08" db="UniProtKB">
        <authorList>
            <consortium name="RefSeq"/>
        </authorList>
    </citation>
    <scope>IDENTIFICATION</scope>
    <source>
        <tissue evidence="3">Whole organism</tissue>
    </source>
</reference>
<proteinExistence type="predicted"/>
<dbReference type="InterPro" id="IPR001810">
    <property type="entry name" value="F-box_dom"/>
</dbReference>
<evidence type="ECO:0000259" key="1">
    <source>
        <dbReference type="PROSITE" id="PS50181"/>
    </source>
</evidence>
<evidence type="ECO:0000313" key="2">
    <source>
        <dbReference type="Proteomes" id="UP000504606"/>
    </source>
</evidence>
<dbReference type="SUPFAM" id="SSF81383">
    <property type="entry name" value="F-box domain"/>
    <property type="match status" value="1"/>
</dbReference>
<dbReference type="InterPro" id="IPR032675">
    <property type="entry name" value="LRR_dom_sf"/>
</dbReference>
<dbReference type="Proteomes" id="UP000504606">
    <property type="component" value="Unplaced"/>
</dbReference>
<name>A0A6J1TCR2_FRAOC</name>
<dbReference type="SMART" id="SM00256">
    <property type="entry name" value="FBOX"/>
    <property type="match status" value="1"/>
</dbReference>
<dbReference type="Gene3D" id="1.20.1280.50">
    <property type="match status" value="1"/>
</dbReference>
<dbReference type="AlphaFoldDB" id="A0A6J1TCR2"/>
<dbReference type="GeneID" id="113215176"/>
<keyword evidence="2" id="KW-1185">Reference proteome</keyword>